<dbReference type="SMART" id="SM00471">
    <property type="entry name" value="HDc"/>
    <property type="match status" value="1"/>
</dbReference>
<dbReference type="RefSeq" id="WP_317995269.1">
    <property type="nucleotide sequence ID" value="NZ_AP025523.1"/>
</dbReference>
<accession>A0AAN2CBF2</accession>
<dbReference type="KEGG" id="vab:WPS_29680"/>
<proteinExistence type="predicted"/>
<dbReference type="Gene3D" id="1.10.3210.10">
    <property type="entry name" value="Hypothetical protein af1432"/>
    <property type="match status" value="1"/>
</dbReference>
<dbReference type="Pfam" id="PF13487">
    <property type="entry name" value="HD_5"/>
    <property type="match status" value="1"/>
</dbReference>
<dbReference type="EMBL" id="AP025523">
    <property type="protein sequence ID" value="BDE07692.1"/>
    <property type="molecule type" value="Genomic_DNA"/>
</dbReference>
<evidence type="ECO:0000313" key="2">
    <source>
        <dbReference type="EMBL" id="BDE07692.1"/>
    </source>
</evidence>
<dbReference type="PANTHER" id="PTHR43155">
    <property type="entry name" value="CYCLIC DI-GMP PHOSPHODIESTERASE PA4108-RELATED"/>
    <property type="match status" value="1"/>
</dbReference>
<evidence type="ECO:0000313" key="3">
    <source>
        <dbReference type="Proteomes" id="UP001317532"/>
    </source>
</evidence>
<keyword evidence="3" id="KW-1185">Reference proteome</keyword>
<dbReference type="PANTHER" id="PTHR43155:SF2">
    <property type="entry name" value="CYCLIC DI-GMP PHOSPHODIESTERASE PA4108"/>
    <property type="match status" value="1"/>
</dbReference>
<dbReference type="PROSITE" id="PS51832">
    <property type="entry name" value="HD_GYP"/>
    <property type="match status" value="1"/>
</dbReference>
<dbReference type="AlphaFoldDB" id="A0AAN2CBF2"/>
<name>A0AAN2CBF2_UNVUL</name>
<organism evidence="2 3">
    <name type="scientific">Vulcanimicrobium alpinum</name>
    <dbReference type="NCBI Taxonomy" id="3016050"/>
    <lineage>
        <taxon>Bacteria</taxon>
        <taxon>Bacillati</taxon>
        <taxon>Vulcanimicrobiota</taxon>
        <taxon>Vulcanimicrobiia</taxon>
        <taxon>Vulcanimicrobiales</taxon>
        <taxon>Vulcanimicrobiaceae</taxon>
        <taxon>Vulcanimicrobium</taxon>
    </lineage>
</organism>
<dbReference type="SUPFAM" id="SSF109604">
    <property type="entry name" value="HD-domain/PDEase-like"/>
    <property type="match status" value="1"/>
</dbReference>
<dbReference type="Proteomes" id="UP001317532">
    <property type="component" value="Chromosome"/>
</dbReference>
<sequence length="349" mass="38098">MYDDELTQECTHSLRVQLSELLDERRVETANDVVGLLRTKLEMNVSPLIVRTLVHTLAESLAEGSADPFIHWSRMVRHAHSTAIVFAMVDAVCEVAERLAHGLEGDFASIVVFLEIVKVRTRSVPLDDATPAAEGEIPGRAAIQSLLAMLRARDDATCTHAQATGEWGRRIAVRVGLSATTTERIVRAGVLHDIGKIRVPDAILFKPGSLANDEWEIMKRHAEAGAEILNELPTLAQYAPIVAAHHERIDGRGYPYGLKGDEISLESRVVSVADSFHAMITNRPYRAALTYGQAIAALQEGRGTQWDASVVDVMVALAVEERNRSVDANLALPLQVSPDAGIVRRSDAV</sequence>
<feature type="domain" description="HD-GYP" evidence="1">
    <location>
        <begin position="135"/>
        <end position="330"/>
    </location>
</feature>
<reference evidence="2 3" key="1">
    <citation type="journal article" date="2022" name="ISME Commun">
        <title>Vulcanimicrobium alpinus gen. nov. sp. nov., the first cultivated representative of the candidate phylum 'Eremiobacterota', is a metabolically versatile aerobic anoxygenic phototroph.</title>
        <authorList>
            <person name="Yabe S."/>
            <person name="Muto K."/>
            <person name="Abe K."/>
            <person name="Yokota A."/>
            <person name="Staudigel H."/>
            <person name="Tebo B.M."/>
        </authorList>
    </citation>
    <scope>NUCLEOTIDE SEQUENCE [LARGE SCALE GENOMIC DNA]</scope>
    <source>
        <strain evidence="2 3">WC8-2</strain>
    </source>
</reference>
<protein>
    <recommendedName>
        <fullName evidence="1">HD-GYP domain-containing protein</fullName>
    </recommendedName>
</protein>
<evidence type="ECO:0000259" key="1">
    <source>
        <dbReference type="PROSITE" id="PS51832"/>
    </source>
</evidence>
<dbReference type="CDD" id="cd00077">
    <property type="entry name" value="HDc"/>
    <property type="match status" value="1"/>
</dbReference>
<dbReference type="InterPro" id="IPR003607">
    <property type="entry name" value="HD/PDEase_dom"/>
</dbReference>
<gene>
    <name evidence="2" type="ORF">WPS_29680</name>
</gene>
<dbReference type="InterPro" id="IPR037522">
    <property type="entry name" value="HD_GYP_dom"/>
</dbReference>